<keyword evidence="3" id="KW-1185">Reference proteome</keyword>
<evidence type="ECO:0000313" key="3">
    <source>
        <dbReference type="Proteomes" id="UP000724268"/>
    </source>
</evidence>
<sequence length="91" mass="10425">MRGGAVRVEELERLRRRVAELEAEREKLLARLAYLEALARPGARGGVLSRERALELHGLLSAVWLELNELHPARVPELDRALRILEEALRR</sequence>
<evidence type="ECO:0000256" key="1">
    <source>
        <dbReference type="SAM" id="Coils"/>
    </source>
</evidence>
<reference evidence="2 3" key="1">
    <citation type="submission" date="2021-07" db="EMBL/GenBank/DDBJ databases">
        <title>Thermus aquaticus gen. n. and sp. n., a nonsporulating extreme thermophile.</title>
        <authorList>
            <person name="Hu C.-J."/>
            <person name="Li W.-J."/>
            <person name="Xian W.-D."/>
        </authorList>
    </citation>
    <scope>NUCLEOTIDE SEQUENCE [LARGE SCALE GENOMIC DNA]</scope>
    <source>
        <strain evidence="2 3">SYSU G05001</strain>
    </source>
</reference>
<protein>
    <submittedName>
        <fullName evidence="2">Uncharacterized protein</fullName>
    </submittedName>
</protein>
<feature type="coiled-coil region" evidence="1">
    <location>
        <begin position="4"/>
        <end position="38"/>
    </location>
</feature>
<dbReference type="EMBL" id="JAHXRS010000030">
    <property type="protein sequence ID" value="MBW6396052.1"/>
    <property type="molecule type" value="Genomic_DNA"/>
</dbReference>
<keyword evidence="1" id="KW-0175">Coiled coil</keyword>
<dbReference type="Proteomes" id="UP000724268">
    <property type="component" value="Unassembled WGS sequence"/>
</dbReference>
<accession>A0ABS7A173</accession>
<organism evidence="2 3">
    <name type="scientific">Thermus brevis</name>
    <dbReference type="NCBI Taxonomy" id="2862456"/>
    <lineage>
        <taxon>Bacteria</taxon>
        <taxon>Thermotogati</taxon>
        <taxon>Deinococcota</taxon>
        <taxon>Deinococci</taxon>
        <taxon>Thermales</taxon>
        <taxon>Thermaceae</taxon>
        <taxon>Thermus</taxon>
    </lineage>
</organism>
<name>A0ABS7A173_9DEIN</name>
<gene>
    <name evidence="2" type="ORF">KZX47_12950</name>
</gene>
<proteinExistence type="predicted"/>
<evidence type="ECO:0000313" key="2">
    <source>
        <dbReference type="EMBL" id="MBW6396052.1"/>
    </source>
</evidence>
<comment type="caution">
    <text evidence="2">The sequence shown here is derived from an EMBL/GenBank/DDBJ whole genome shotgun (WGS) entry which is preliminary data.</text>
</comment>